<feature type="region of interest" description="Disordered" evidence="1">
    <location>
        <begin position="1"/>
        <end position="36"/>
    </location>
</feature>
<keyword evidence="4" id="KW-1185">Reference proteome</keyword>
<accession>A0ABT8GFI2</accession>
<keyword evidence="2" id="KW-0472">Membrane</keyword>
<feature type="transmembrane region" description="Helical" evidence="2">
    <location>
        <begin position="43"/>
        <end position="65"/>
    </location>
</feature>
<evidence type="ECO:0000256" key="2">
    <source>
        <dbReference type="SAM" id="Phobius"/>
    </source>
</evidence>
<dbReference type="Proteomes" id="UP001172708">
    <property type="component" value="Unassembled WGS sequence"/>
</dbReference>
<evidence type="ECO:0000313" key="4">
    <source>
        <dbReference type="Proteomes" id="UP001172708"/>
    </source>
</evidence>
<organism evidence="3 4">
    <name type="scientific">Demequina muriae</name>
    <dbReference type="NCBI Taxonomy" id="3051664"/>
    <lineage>
        <taxon>Bacteria</taxon>
        <taxon>Bacillati</taxon>
        <taxon>Actinomycetota</taxon>
        <taxon>Actinomycetes</taxon>
        <taxon>Micrococcales</taxon>
        <taxon>Demequinaceae</taxon>
        <taxon>Demequina</taxon>
    </lineage>
</organism>
<name>A0ABT8GFI2_9MICO</name>
<proteinExistence type="predicted"/>
<reference evidence="3" key="1">
    <citation type="submission" date="2023-06" db="EMBL/GenBank/DDBJ databases">
        <title>Egi l300058.</title>
        <authorList>
            <person name="Gao L."/>
            <person name="Fang B.-Z."/>
            <person name="Li W.-J."/>
        </authorList>
    </citation>
    <scope>NUCLEOTIDE SEQUENCE</scope>
    <source>
        <strain evidence="3">EGI L300058</strain>
    </source>
</reference>
<gene>
    <name evidence="3" type="ORF">QQX02_04560</name>
</gene>
<evidence type="ECO:0000256" key="1">
    <source>
        <dbReference type="SAM" id="MobiDB-lite"/>
    </source>
</evidence>
<evidence type="ECO:0000313" key="3">
    <source>
        <dbReference type="EMBL" id="MDN4480193.1"/>
    </source>
</evidence>
<protein>
    <submittedName>
        <fullName evidence="3">Uncharacterized protein</fullName>
    </submittedName>
</protein>
<keyword evidence="2" id="KW-0812">Transmembrane</keyword>
<feature type="compositionally biased region" description="Basic and acidic residues" evidence="1">
    <location>
        <begin position="1"/>
        <end position="13"/>
    </location>
</feature>
<dbReference type="RefSeq" id="WP_301141543.1">
    <property type="nucleotide sequence ID" value="NZ_JAUHQA010000001.1"/>
</dbReference>
<keyword evidence="2" id="KW-1133">Transmembrane helix</keyword>
<sequence>MNLHDELGRHGADAADESAQRLSSRDVRSALNSRVRQGRRRRAVGVGVGAVAGIALVAVGAWSVLPGLGFDAEPAATPSATTPIPMSDNTGETYRVDADARVDPDVPVDLSETLQCGNGLGLDPGVTVHDESVLGAGAVLDTSWWVGPAQEEVAGYDQAITDEFWRNLTMETLVDPIDVAADVEWALSSHIWTSSLAASNSDDLLVFEQALVLSDGVVVGTEPGTLTTSMGEAGASDGFSWTPAPGEGCSDSSPSDGTYEPVLVTQLWLSTHDGPLATIVASAGEIEYTGLGEPEVDDPDSLGNTWGDDALASVIDVREWTGGLECAALLDDPDFVTGTGDAGDVVGSLPVPNTIETGRLYGYGDDALVGGYPIPVGRADGDPDSVERMTGVGDMRLLLRGVEGTWVFNARWSERDDLPHDEPGWFVELNQVWDCGSPDLVPEGEYSASLVVPEMGDVYDLTAITVVSGVPSIPEIDAQG</sequence>
<dbReference type="EMBL" id="JAUHQA010000001">
    <property type="protein sequence ID" value="MDN4480193.1"/>
    <property type="molecule type" value="Genomic_DNA"/>
</dbReference>
<comment type="caution">
    <text evidence="3">The sequence shown here is derived from an EMBL/GenBank/DDBJ whole genome shotgun (WGS) entry which is preliminary data.</text>
</comment>